<dbReference type="GO" id="GO:0042732">
    <property type="term" value="P:D-xylose metabolic process"/>
    <property type="evidence" value="ECO:0007669"/>
    <property type="project" value="UniProtKB-KW"/>
</dbReference>
<feature type="binding site" evidence="8">
    <location>
        <begin position="73"/>
        <end position="74"/>
    </location>
    <ligand>
        <name>substrate</name>
    </ligand>
</feature>
<dbReference type="AlphaFoldDB" id="A0A542YMF1"/>
<dbReference type="Gene3D" id="3.30.420.40">
    <property type="match status" value="2"/>
</dbReference>
<evidence type="ECO:0000256" key="3">
    <source>
        <dbReference type="ARBA" id="ARBA00022679"/>
    </source>
</evidence>
<evidence type="ECO:0000256" key="1">
    <source>
        <dbReference type="ARBA" id="ARBA00009156"/>
    </source>
</evidence>
<sequence length="474" mass="48470">MTERRLVAGVDSSTQSCKVVVCDAATGEVVREGRAKHPDGTQVHPDRWWEAYQEAVSGGLLDGVSAIAVGGQQHGMVALDEADTVVREALLWNDTRSAGAAADLVAELGGPQAWASRIGVVPVASMTATKVRWLAEHEPEEAGRVATVVLPHDWLTGRVLQEGGGFTGWTTDRGDASGTCYWSSRSGEYDTDIMRCALGREFGVPRVLGPSEAAGTTGSGLLVAAGTGDNMGAGLGLGLKPGDVAVSLGTSGTVFTTSQTCPDDPSGAVAGFADATGAYLPLMCTLNAARVLTATATMVGVDLAELDRLALAAEPGADGLSLLPYLDGERTPDLPDATGTLSGLTRSNATPENLARAAVEGMLLNLVAGVTALRDQGADVERVLLIGGASASAAVQQVAAHLFGVPVVVPESREYVALGAARQAAWALSGDAAAPEWPMAVSQPAQGRGTPEQAAEITGRYQGLLRTVHGVGSG</sequence>
<evidence type="ECO:0000259" key="12">
    <source>
        <dbReference type="Pfam" id="PF02782"/>
    </source>
</evidence>
<feature type="domain" description="Carbohydrate kinase FGGY N-terminal" evidence="11">
    <location>
        <begin position="7"/>
        <end position="226"/>
    </location>
</feature>
<comment type="function">
    <text evidence="8">Catalyzes the phosphorylation of D-xylulose to D-xylulose 5-phosphate.</text>
</comment>
<dbReference type="Pfam" id="PF02782">
    <property type="entry name" value="FGGY_C"/>
    <property type="match status" value="1"/>
</dbReference>
<dbReference type="CDD" id="cd07809">
    <property type="entry name" value="ASKHA_NBD_FGGY_BaXK-like"/>
    <property type="match status" value="1"/>
</dbReference>
<evidence type="ECO:0000256" key="9">
    <source>
        <dbReference type="RuleBase" id="RU003733"/>
    </source>
</evidence>
<comment type="similarity">
    <text evidence="1 8 9">Belongs to the FGGY kinase family.</text>
</comment>
<evidence type="ECO:0000256" key="2">
    <source>
        <dbReference type="ARBA" id="ARBA00022629"/>
    </source>
</evidence>
<dbReference type="GO" id="GO:0004856">
    <property type="term" value="F:D-xylulokinase activity"/>
    <property type="evidence" value="ECO:0007669"/>
    <property type="project" value="UniProtKB-UniRule"/>
</dbReference>
<dbReference type="PROSITE" id="PS00933">
    <property type="entry name" value="FGGY_KINASES_1"/>
    <property type="match status" value="1"/>
</dbReference>
<dbReference type="InterPro" id="IPR018485">
    <property type="entry name" value="FGGY_C"/>
</dbReference>
<protein>
    <recommendedName>
        <fullName evidence="8 10">Xylulose kinase</fullName>
        <shortName evidence="8 10">Xylulokinase</shortName>
        <ecNumber evidence="8 10">2.7.1.17</ecNumber>
    </recommendedName>
</protein>
<dbReference type="EC" id="2.7.1.17" evidence="8 10"/>
<dbReference type="InterPro" id="IPR000577">
    <property type="entry name" value="Carb_kinase_FGGY"/>
</dbReference>
<dbReference type="GO" id="GO:0005524">
    <property type="term" value="F:ATP binding"/>
    <property type="evidence" value="ECO:0007669"/>
    <property type="project" value="UniProtKB-UniRule"/>
</dbReference>
<dbReference type="PIRSF" id="PIRSF000538">
    <property type="entry name" value="GlpK"/>
    <property type="match status" value="1"/>
</dbReference>
<evidence type="ECO:0000256" key="7">
    <source>
        <dbReference type="ARBA" id="ARBA00023277"/>
    </source>
</evidence>
<feature type="active site" description="Proton acceptor" evidence="8">
    <location>
        <position position="229"/>
    </location>
</feature>
<evidence type="ECO:0000259" key="11">
    <source>
        <dbReference type="Pfam" id="PF00370"/>
    </source>
</evidence>
<keyword evidence="3 8" id="KW-0808">Transferase</keyword>
<dbReference type="InterPro" id="IPR018484">
    <property type="entry name" value="FGGY_N"/>
</dbReference>
<name>A0A542YMF1_9MICO</name>
<dbReference type="Proteomes" id="UP000319516">
    <property type="component" value="Unassembled WGS sequence"/>
</dbReference>
<dbReference type="HAMAP" id="MF_02220">
    <property type="entry name" value="XylB"/>
    <property type="match status" value="1"/>
</dbReference>
<evidence type="ECO:0000256" key="6">
    <source>
        <dbReference type="ARBA" id="ARBA00022840"/>
    </source>
</evidence>
<comment type="caution">
    <text evidence="13">The sequence shown here is derived from an EMBL/GenBank/DDBJ whole genome shotgun (WGS) entry which is preliminary data.</text>
</comment>
<feature type="domain" description="Carbohydrate kinase FGGY C-terminal" evidence="12">
    <location>
        <begin position="245"/>
        <end position="428"/>
    </location>
</feature>
<proteinExistence type="inferred from homology"/>
<evidence type="ECO:0000313" key="14">
    <source>
        <dbReference type="Proteomes" id="UP000319516"/>
    </source>
</evidence>
<organism evidence="13 14">
    <name type="scientific">Ornithinicoccus hortensis</name>
    <dbReference type="NCBI Taxonomy" id="82346"/>
    <lineage>
        <taxon>Bacteria</taxon>
        <taxon>Bacillati</taxon>
        <taxon>Actinomycetota</taxon>
        <taxon>Actinomycetes</taxon>
        <taxon>Micrococcales</taxon>
        <taxon>Intrasporangiaceae</taxon>
        <taxon>Ornithinicoccus</taxon>
    </lineage>
</organism>
<accession>A0A542YMF1</accession>
<dbReference type="InterPro" id="IPR043129">
    <property type="entry name" value="ATPase_NBD"/>
</dbReference>
<comment type="catalytic activity">
    <reaction evidence="8 10">
        <text>D-xylulose + ATP = D-xylulose 5-phosphate + ADP + H(+)</text>
        <dbReference type="Rhea" id="RHEA:10964"/>
        <dbReference type="ChEBI" id="CHEBI:15378"/>
        <dbReference type="ChEBI" id="CHEBI:17140"/>
        <dbReference type="ChEBI" id="CHEBI:30616"/>
        <dbReference type="ChEBI" id="CHEBI:57737"/>
        <dbReference type="ChEBI" id="CHEBI:456216"/>
        <dbReference type="EC" id="2.7.1.17"/>
    </reaction>
</comment>
<dbReference type="PANTHER" id="PTHR43095">
    <property type="entry name" value="SUGAR KINASE"/>
    <property type="match status" value="1"/>
</dbReference>
<keyword evidence="2 8" id="KW-0859">Xylose metabolism</keyword>
<dbReference type="InterPro" id="IPR006000">
    <property type="entry name" value="Xylulokinase"/>
</dbReference>
<dbReference type="Pfam" id="PF00370">
    <property type="entry name" value="FGGY_N"/>
    <property type="match status" value="1"/>
</dbReference>
<gene>
    <name evidence="8 10" type="primary">xylB</name>
    <name evidence="13" type="ORF">FB467_0334</name>
</gene>
<dbReference type="InterPro" id="IPR050406">
    <property type="entry name" value="FGGY_Carb_Kinase"/>
</dbReference>
<evidence type="ECO:0000256" key="4">
    <source>
        <dbReference type="ARBA" id="ARBA00022741"/>
    </source>
</evidence>
<evidence type="ECO:0000313" key="13">
    <source>
        <dbReference type="EMBL" id="TQL49269.1"/>
    </source>
</evidence>
<reference evidence="13 14" key="1">
    <citation type="submission" date="2019-06" db="EMBL/GenBank/DDBJ databases">
        <title>Sequencing the genomes of 1000 actinobacteria strains.</title>
        <authorList>
            <person name="Klenk H.-P."/>
        </authorList>
    </citation>
    <scope>NUCLEOTIDE SEQUENCE [LARGE SCALE GENOMIC DNA]</scope>
    <source>
        <strain evidence="13 14">DSM 12335</strain>
    </source>
</reference>
<feature type="site" description="Important for activity" evidence="8">
    <location>
        <position position="11"/>
    </location>
</feature>
<keyword evidence="5 8" id="KW-0418">Kinase</keyword>
<dbReference type="PROSITE" id="PS00445">
    <property type="entry name" value="FGGY_KINASES_2"/>
    <property type="match status" value="1"/>
</dbReference>
<dbReference type="EMBL" id="VFOP01000001">
    <property type="protein sequence ID" value="TQL49269.1"/>
    <property type="molecule type" value="Genomic_DNA"/>
</dbReference>
<dbReference type="InterPro" id="IPR018483">
    <property type="entry name" value="Carb_kinase_FGGY_CS"/>
</dbReference>
<dbReference type="NCBIfam" id="TIGR01312">
    <property type="entry name" value="XylB"/>
    <property type="match status" value="1"/>
</dbReference>
<keyword evidence="7 8" id="KW-0119">Carbohydrate metabolism</keyword>
<dbReference type="PANTHER" id="PTHR43095:SF5">
    <property type="entry name" value="XYLULOSE KINASE"/>
    <property type="match status" value="1"/>
</dbReference>
<dbReference type="RefSeq" id="WP_425325819.1">
    <property type="nucleotide sequence ID" value="NZ_BAAAIK010000003.1"/>
</dbReference>
<dbReference type="SUPFAM" id="SSF53067">
    <property type="entry name" value="Actin-like ATPase domain"/>
    <property type="match status" value="2"/>
</dbReference>
<keyword evidence="6 8" id="KW-0067">ATP-binding</keyword>
<evidence type="ECO:0000256" key="10">
    <source>
        <dbReference type="RuleBase" id="RU364073"/>
    </source>
</evidence>
<keyword evidence="4 8" id="KW-0547">Nucleotide-binding</keyword>
<keyword evidence="14" id="KW-1185">Reference proteome</keyword>
<evidence type="ECO:0000256" key="8">
    <source>
        <dbReference type="HAMAP-Rule" id="MF_02220"/>
    </source>
</evidence>
<dbReference type="GO" id="GO:0005998">
    <property type="term" value="P:xylulose catabolic process"/>
    <property type="evidence" value="ECO:0007669"/>
    <property type="project" value="UniProtKB-UniRule"/>
</dbReference>
<evidence type="ECO:0000256" key="5">
    <source>
        <dbReference type="ARBA" id="ARBA00022777"/>
    </source>
</evidence>